<feature type="binding site" evidence="2">
    <location>
        <position position="58"/>
    </location>
    <ligand>
        <name>Zn(2+)</name>
        <dbReference type="ChEBI" id="CHEBI:29105"/>
    </ligand>
</feature>
<keyword evidence="4" id="KW-1185">Reference proteome</keyword>
<dbReference type="Pfam" id="PF00484">
    <property type="entry name" value="Pro_CA"/>
    <property type="match status" value="1"/>
</dbReference>
<evidence type="ECO:0000256" key="2">
    <source>
        <dbReference type="PIRSR" id="PIRSR601765-2"/>
    </source>
</evidence>
<proteinExistence type="inferred from homology"/>
<keyword evidence="2" id="KW-0479">Metal-binding</keyword>
<dbReference type="GO" id="GO:0008270">
    <property type="term" value="F:zinc ion binding"/>
    <property type="evidence" value="ECO:0007669"/>
    <property type="project" value="InterPro"/>
</dbReference>
<dbReference type="InterPro" id="IPR001765">
    <property type="entry name" value="Carbonic_anhydrase"/>
</dbReference>
<organism evidence="3 4">
    <name type="scientific">Saccharolobus caldissimus</name>
    <dbReference type="NCBI Taxonomy" id="1702097"/>
    <lineage>
        <taxon>Archaea</taxon>
        <taxon>Thermoproteota</taxon>
        <taxon>Thermoprotei</taxon>
        <taxon>Sulfolobales</taxon>
        <taxon>Sulfolobaceae</taxon>
        <taxon>Saccharolobus</taxon>
    </lineage>
</organism>
<dbReference type="Gene3D" id="3.40.1050.10">
    <property type="entry name" value="Carbonic anhydrase"/>
    <property type="match status" value="1"/>
</dbReference>
<comment type="cofactor">
    <cofactor evidence="2">
        <name>Zn(2+)</name>
        <dbReference type="ChEBI" id="CHEBI:29105"/>
    </cofactor>
    <text evidence="2">Binds 1 zinc ion per subunit.</text>
</comment>
<sequence length="203" mass="23073">MKLVISCMDRRLNAYLKKNYGDAIVVRNAGANLKSLQKTLEKYKYSATEVIILPHTDCGAMKVVYSSLKEGKKITFLVEENLVSQFTNNEFNSLTELERLNLKIQMENARRIFGDKVRGELIDINRIEIPPSKEPYSVYVTSPSLPLNMDSNTYVISADKSDIWDSLDIAVYGMKINKILVSDEKLFDKIRSSYPSVTVTRSS</sequence>
<gene>
    <name evidence="3" type="ORF">SACC_24810</name>
</gene>
<feature type="binding site" evidence="2">
    <location>
        <position position="7"/>
    </location>
    <ligand>
        <name>Zn(2+)</name>
        <dbReference type="ChEBI" id="CHEBI:29105"/>
    </ligand>
</feature>
<dbReference type="EMBL" id="AP025226">
    <property type="protein sequence ID" value="BDB99464.1"/>
    <property type="molecule type" value="Genomic_DNA"/>
</dbReference>
<dbReference type="RefSeq" id="WP_229569774.1">
    <property type="nucleotide sequence ID" value="NZ_AP025226.1"/>
</dbReference>
<name>A0AAQ4CUI3_9CREN</name>
<comment type="similarity">
    <text evidence="1">Belongs to the beta-class carbonic anhydrase family.</text>
</comment>
<evidence type="ECO:0000313" key="4">
    <source>
        <dbReference type="Proteomes" id="UP001319921"/>
    </source>
</evidence>
<evidence type="ECO:0000256" key="1">
    <source>
        <dbReference type="ARBA" id="ARBA00006217"/>
    </source>
</evidence>
<accession>A0AAQ4CUI3</accession>
<dbReference type="GeneID" id="68867202"/>
<dbReference type="GO" id="GO:0004089">
    <property type="term" value="F:carbonate dehydratase activity"/>
    <property type="evidence" value="ECO:0007669"/>
    <property type="project" value="InterPro"/>
</dbReference>
<dbReference type="Proteomes" id="UP001319921">
    <property type="component" value="Chromosome"/>
</dbReference>
<dbReference type="SUPFAM" id="SSF53056">
    <property type="entry name" value="beta-carbonic anhydrase, cab"/>
    <property type="match status" value="1"/>
</dbReference>
<dbReference type="KEGG" id="scas:SACC_24810"/>
<protein>
    <recommendedName>
        <fullName evidence="5">Carbonic anhydrase</fullName>
    </recommendedName>
</protein>
<dbReference type="InterPro" id="IPR036874">
    <property type="entry name" value="Carbonic_anhydrase_sf"/>
</dbReference>
<reference evidence="3 4" key="1">
    <citation type="journal article" date="2022" name="Microbiol. Resour. Announc.">
        <title>Complete Genome Sequence of the Hyperthermophilic and Acidophilic Archaeon Saccharolobus caldissimus Strain HS-3T.</title>
        <authorList>
            <person name="Sakai H.D."/>
            <person name="Kurosawa N."/>
        </authorList>
    </citation>
    <scope>NUCLEOTIDE SEQUENCE [LARGE SCALE GENOMIC DNA]</scope>
    <source>
        <strain evidence="3 4">JCM32116</strain>
    </source>
</reference>
<evidence type="ECO:0000313" key="3">
    <source>
        <dbReference type="EMBL" id="BDB99464.1"/>
    </source>
</evidence>
<dbReference type="AlphaFoldDB" id="A0AAQ4CUI3"/>
<keyword evidence="2" id="KW-0862">Zinc</keyword>
<feature type="binding site" evidence="2">
    <location>
        <position position="55"/>
    </location>
    <ligand>
        <name>Zn(2+)</name>
        <dbReference type="ChEBI" id="CHEBI:29105"/>
    </ligand>
</feature>
<evidence type="ECO:0008006" key="5">
    <source>
        <dbReference type="Google" id="ProtNLM"/>
    </source>
</evidence>